<evidence type="ECO:0000256" key="9">
    <source>
        <dbReference type="HAMAP-Rule" id="MF_00097"/>
    </source>
</evidence>
<feature type="binding site" evidence="9">
    <location>
        <begin position="209"/>
        <end position="210"/>
    </location>
    <ligand>
        <name>2-[(2R,5Z)-2-carboxy-4-methylthiazol-5(2H)-ylidene]ethyl phosphate</name>
        <dbReference type="ChEBI" id="CHEBI:62899"/>
    </ligand>
</feature>
<feature type="binding site" evidence="9">
    <location>
        <position position="189"/>
    </location>
    <ligand>
        <name>2-[(2R,5Z)-2-carboxy-4-methylthiazol-5(2H)-ylidene]ethyl phosphate</name>
        <dbReference type="ChEBI" id="CHEBI:62899"/>
    </ligand>
</feature>
<comment type="catalytic activity">
    <reaction evidence="8 9">
        <text>2-[(2R,5Z)-2-carboxy-4-methylthiazol-5(2H)-ylidene]ethyl phosphate + 4-amino-2-methyl-5-(diphosphooxymethyl)pyrimidine + 2 H(+) = thiamine phosphate + CO2 + diphosphate</text>
        <dbReference type="Rhea" id="RHEA:47844"/>
        <dbReference type="ChEBI" id="CHEBI:15378"/>
        <dbReference type="ChEBI" id="CHEBI:16526"/>
        <dbReference type="ChEBI" id="CHEBI:33019"/>
        <dbReference type="ChEBI" id="CHEBI:37575"/>
        <dbReference type="ChEBI" id="CHEBI:57841"/>
        <dbReference type="ChEBI" id="CHEBI:62899"/>
        <dbReference type="EC" id="2.5.1.3"/>
    </reaction>
</comment>
<dbReference type="GO" id="GO:0009229">
    <property type="term" value="P:thiamine diphosphate biosynthetic process"/>
    <property type="evidence" value="ECO:0007669"/>
    <property type="project" value="UniProtKB-UniRule"/>
</dbReference>
<keyword evidence="3 9" id="KW-0479">Metal-binding</keyword>
<dbReference type="InterPro" id="IPR034291">
    <property type="entry name" value="TMP_synthase"/>
</dbReference>
<feature type="binding site" evidence="9">
    <location>
        <position position="121"/>
    </location>
    <ligand>
        <name>4-amino-2-methyl-5-(diphosphooxymethyl)pyrimidine</name>
        <dbReference type="ChEBI" id="CHEBI:57841"/>
    </ligand>
</feature>
<evidence type="ECO:0000256" key="4">
    <source>
        <dbReference type="ARBA" id="ARBA00022842"/>
    </source>
</evidence>
<comment type="pathway">
    <text evidence="1 9">Cofactor biosynthesis; thiamine diphosphate biosynthesis; thiamine phosphate from 4-amino-2-methyl-5-diphosphomethylpyrimidine and 4-methyl-5-(2-phosphoethyl)-thiazole: step 1/1.</text>
</comment>
<keyword evidence="2 9" id="KW-0808">Transferase</keyword>
<comment type="cofactor">
    <cofactor evidence="9">
        <name>Mg(2+)</name>
        <dbReference type="ChEBI" id="CHEBI:18420"/>
    </cofactor>
    <text evidence="9">Binds 1 Mg(2+) ion per subunit.</text>
</comment>
<evidence type="ECO:0000313" key="12">
    <source>
        <dbReference type="Proteomes" id="UP001146670"/>
    </source>
</evidence>
<dbReference type="EC" id="2.5.1.3" evidence="9"/>
<evidence type="ECO:0000256" key="2">
    <source>
        <dbReference type="ARBA" id="ARBA00022679"/>
    </source>
</evidence>
<dbReference type="InterPro" id="IPR036206">
    <property type="entry name" value="ThiamineP_synth_sf"/>
</dbReference>
<feature type="binding site" evidence="9">
    <location>
        <position position="153"/>
    </location>
    <ligand>
        <name>4-amino-2-methyl-5-(diphosphooxymethyl)pyrimidine</name>
        <dbReference type="ChEBI" id="CHEBI:57841"/>
    </ligand>
</feature>
<organism evidence="11 12">
    <name type="scientific">Aerococcus kribbianus</name>
    <dbReference type="NCBI Taxonomy" id="2999064"/>
    <lineage>
        <taxon>Bacteria</taxon>
        <taxon>Bacillati</taxon>
        <taxon>Bacillota</taxon>
        <taxon>Bacilli</taxon>
        <taxon>Lactobacillales</taxon>
        <taxon>Aerococcaceae</taxon>
        <taxon>Aerococcus</taxon>
    </lineage>
</organism>
<dbReference type="Pfam" id="PF02581">
    <property type="entry name" value="TMP-TENI"/>
    <property type="match status" value="1"/>
</dbReference>
<evidence type="ECO:0000256" key="5">
    <source>
        <dbReference type="ARBA" id="ARBA00022977"/>
    </source>
</evidence>
<dbReference type="GO" id="GO:0000287">
    <property type="term" value="F:magnesium ion binding"/>
    <property type="evidence" value="ECO:0007669"/>
    <property type="project" value="UniProtKB-UniRule"/>
</dbReference>
<dbReference type="SUPFAM" id="SSF51391">
    <property type="entry name" value="Thiamin phosphate synthase"/>
    <property type="match status" value="1"/>
</dbReference>
<protein>
    <recommendedName>
        <fullName evidence="9">Thiamine-phosphate synthase</fullName>
        <shortName evidence="9">TP synthase</shortName>
        <shortName evidence="9">TPS</shortName>
        <ecNumber evidence="9">2.5.1.3</ecNumber>
    </recommendedName>
    <alternativeName>
        <fullName evidence="9">Thiamine-phosphate pyrophosphorylase</fullName>
        <shortName evidence="9">TMP pyrophosphorylase</shortName>
        <shortName evidence="9">TMP-PPase</shortName>
    </alternativeName>
</protein>
<comment type="similarity">
    <text evidence="9">Belongs to the thiamine-phosphate synthase family.</text>
</comment>
<name>A0A9X3FNW5_9LACT</name>
<dbReference type="RefSeq" id="WP_268751824.1">
    <property type="nucleotide sequence ID" value="NZ_JAPRFQ010000001.1"/>
</dbReference>
<dbReference type="InterPro" id="IPR013785">
    <property type="entry name" value="Aldolase_TIM"/>
</dbReference>
<dbReference type="PANTHER" id="PTHR20857:SF23">
    <property type="entry name" value="THIAMINE BIOSYNTHETIC BIFUNCTIONAL ENZYME"/>
    <property type="match status" value="1"/>
</dbReference>
<dbReference type="Proteomes" id="UP001146670">
    <property type="component" value="Unassembled WGS sequence"/>
</dbReference>
<dbReference type="GO" id="GO:0009228">
    <property type="term" value="P:thiamine biosynthetic process"/>
    <property type="evidence" value="ECO:0007669"/>
    <property type="project" value="UniProtKB-KW"/>
</dbReference>
<comment type="function">
    <text evidence="9">Condenses 4-methyl-5-(beta-hydroxyethyl)thiazole monophosphate (THZ-P) and 2-methyl-4-amino-5-hydroxymethyl pyrimidine pyrophosphate (HMP-PP) to form thiamine monophosphate (TMP).</text>
</comment>
<keyword evidence="4 9" id="KW-0460">Magnesium</keyword>
<feature type="binding site" evidence="9">
    <location>
        <begin position="41"/>
        <end position="45"/>
    </location>
    <ligand>
        <name>4-amino-2-methyl-5-(diphosphooxymethyl)pyrimidine</name>
        <dbReference type="ChEBI" id="CHEBI:57841"/>
    </ligand>
</feature>
<dbReference type="InterPro" id="IPR022998">
    <property type="entry name" value="ThiamineP_synth_TenI"/>
</dbReference>
<feature type="binding site" evidence="9">
    <location>
        <position position="102"/>
    </location>
    <ligand>
        <name>Mg(2+)</name>
        <dbReference type="ChEBI" id="CHEBI:18420"/>
    </ligand>
</feature>
<feature type="binding site" evidence="9">
    <location>
        <position position="78"/>
    </location>
    <ligand>
        <name>Mg(2+)</name>
        <dbReference type="ChEBI" id="CHEBI:18420"/>
    </ligand>
</feature>
<accession>A0A9X3FNW5</accession>
<evidence type="ECO:0000256" key="8">
    <source>
        <dbReference type="ARBA" id="ARBA00047883"/>
    </source>
</evidence>
<keyword evidence="5 9" id="KW-0784">Thiamine biosynthesis</keyword>
<evidence type="ECO:0000256" key="7">
    <source>
        <dbReference type="ARBA" id="ARBA00047851"/>
    </source>
</evidence>
<sequence>MSMRENLNISHYLVIGPENTLGRDPVAIVDQAITAGIRCVQIRAKESSAQEIITLAKGMAQTIAQRHLSDQVCLLINDRLDVALACRDLGIKVDGVHVGQSDVPVEVCRHYLGPDAVIGFSAATKEMLTYVQNLDLAPIDYLGVGPLHPTATKADAGYYGDDDKIHLHSLAEIKTLAAATPIPIVVGGGVTVADLTDLVATGVAGYFVVSAIAGAQDPGQASHDLVTTWQAASKGEDSHV</sequence>
<dbReference type="PANTHER" id="PTHR20857">
    <property type="entry name" value="THIAMINE-PHOSPHATE PYROPHOSPHORYLASE"/>
    <property type="match status" value="1"/>
</dbReference>
<feature type="domain" description="Thiamine phosphate synthase/TenI" evidence="10">
    <location>
        <begin position="12"/>
        <end position="212"/>
    </location>
</feature>
<proteinExistence type="inferred from homology"/>
<evidence type="ECO:0000256" key="1">
    <source>
        <dbReference type="ARBA" id="ARBA00005165"/>
    </source>
</evidence>
<feature type="binding site" evidence="9">
    <location>
        <position position="77"/>
    </location>
    <ligand>
        <name>4-amino-2-methyl-5-(diphosphooxymethyl)pyrimidine</name>
        <dbReference type="ChEBI" id="CHEBI:57841"/>
    </ligand>
</feature>
<evidence type="ECO:0000256" key="3">
    <source>
        <dbReference type="ARBA" id="ARBA00022723"/>
    </source>
</evidence>
<feature type="binding site" evidence="9">
    <location>
        <begin position="150"/>
        <end position="152"/>
    </location>
    <ligand>
        <name>2-[(2R,5Z)-2-carboxy-4-methylthiazol-5(2H)-ylidene]ethyl phosphate</name>
        <dbReference type="ChEBI" id="CHEBI:62899"/>
    </ligand>
</feature>
<dbReference type="GO" id="GO:0005737">
    <property type="term" value="C:cytoplasm"/>
    <property type="evidence" value="ECO:0007669"/>
    <property type="project" value="TreeGrafter"/>
</dbReference>
<gene>
    <name evidence="9" type="primary">thiE</name>
    <name evidence="11" type="ORF">OW157_02855</name>
</gene>
<reference evidence="11" key="1">
    <citation type="submission" date="2022-12" db="EMBL/GenBank/DDBJ databases">
        <title>Description and comparative metabolic analysis of Aerococcus sp. nov., isolated from the feces of a pig.</title>
        <authorList>
            <person name="Chang Y.-H."/>
        </authorList>
    </citation>
    <scope>NUCLEOTIDE SEQUENCE</scope>
    <source>
        <strain evidence="11">YH-aer222</strain>
    </source>
</reference>
<evidence type="ECO:0000259" key="10">
    <source>
        <dbReference type="Pfam" id="PF02581"/>
    </source>
</evidence>
<comment type="catalytic activity">
    <reaction evidence="7 9">
        <text>2-(2-carboxy-4-methylthiazol-5-yl)ethyl phosphate + 4-amino-2-methyl-5-(diphosphooxymethyl)pyrimidine + 2 H(+) = thiamine phosphate + CO2 + diphosphate</text>
        <dbReference type="Rhea" id="RHEA:47848"/>
        <dbReference type="ChEBI" id="CHEBI:15378"/>
        <dbReference type="ChEBI" id="CHEBI:16526"/>
        <dbReference type="ChEBI" id="CHEBI:33019"/>
        <dbReference type="ChEBI" id="CHEBI:37575"/>
        <dbReference type="ChEBI" id="CHEBI:57841"/>
        <dbReference type="ChEBI" id="CHEBI:62890"/>
        <dbReference type="EC" id="2.5.1.3"/>
    </reaction>
</comment>
<dbReference type="Gene3D" id="3.20.20.70">
    <property type="entry name" value="Aldolase class I"/>
    <property type="match status" value="1"/>
</dbReference>
<dbReference type="GO" id="GO:0004789">
    <property type="term" value="F:thiamine-phosphate diphosphorylase activity"/>
    <property type="evidence" value="ECO:0007669"/>
    <property type="project" value="UniProtKB-UniRule"/>
</dbReference>
<evidence type="ECO:0000313" key="11">
    <source>
        <dbReference type="EMBL" id="MCZ0725506.1"/>
    </source>
</evidence>
<keyword evidence="12" id="KW-1185">Reference proteome</keyword>
<dbReference type="CDD" id="cd00564">
    <property type="entry name" value="TMP_TenI"/>
    <property type="match status" value="1"/>
</dbReference>
<dbReference type="AlphaFoldDB" id="A0A9X3FNW5"/>
<comment type="caution">
    <text evidence="11">The sequence shown here is derived from an EMBL/GenBank/DDBJ whole genome shotgun (WGS) entry which is preliminary data.</text>
</comment>
<evidence type="ECO:0000256" key="6">
    <source>
        <dbReference type="ARBA" id="ARBA00047334"/>
    </source>
</evidence>
<dbReference type="EMBL" id="JAPRFR010000001">
    <property type="protein sequence ID" value="MCZ0725506.1"/>
    <property type="molecule type" value="Genomic_DNA"/>
</dbReference>
<dbReference type="HAMAP" id="MF_00097">
    <property type="entry name" value="TMP_synthase"/>
    <property type="match status" value="1"/>
</dbReference>
<comment type="catalytic activity">
    <reaction evidence="6 9">
        <text>4-methyl-5-(2-phosphooxyethyl)-thiazole + 4-amino-2-methyl-5-(diphosphooxymethyl)pyrimidine + H(+) = thiamine phosphate + diphosphate</text>
        <dbReference type="Rhea" id="RHEA:22328"/>
        <dbReference type="ChEBI" id="CHEBI:15378"/>
        <dbReference type="ChEBI" id="CHEBI:33019"/>
        <dbReference type="ChEBI" id="CHEBI:37575"/>
        <dbReference type="ChEBI" id="CHEBI:57841"/>
        <dbReference type="ChEBI" id="CHEBI:58296"/>
        <dbReference type="EC" id="2.5.1.3"/>
    </reaction>
</comment>